<dbReference type="EMBL" id="UZAN01004420">
    <property type="protein sequence ID" value="VDP31466.1"/>
    <property type="molecule type" value="Genomic_DNA"/>
</dbReference>
<evidence type="ECO:0000313" key="3">
    <source>
        <dbReference type="WBParaSite" id="ECPE_0000096501-mRNA-1"/>
    </source>
</evidence>
<gene>
    <name evidence="1" type="ORF">ECPE_LOCUS965</name>
</gene>
<organism evidence="3">
    <name type="scientific">Echinostoma caproni</name>
    <dbReference type="NCBI Taxonomy" id="27848"/>
    <lineage>
        <taxon>Eukaryota</taxon>
        <taxon>Metazoa</taxon>
        <taxon>Spiralia</taxon>
        <taxon>Lophotrochozoa</taxon>
        <taxon>Platyhelminthes</taxon>
        <taxon>Trematoda</taxon>
        <taxon>Digenea</taxon>
        <taxon>Plagiorchiida</taxon>
        <taxon>Echinostomata</taxon>
        <taxon>Echinostomatoidea</taxon>
        <taxon>Echinostomatidae</taxon>
        <taxon>Echinostoma</taxon>
    </lineage>
</organism>
<keyword evidence="2" id="KW-1185">Reference proteome</keyword>
<reference evidence="3" key="1">
    <citation type="submission" date="2016-06" db="UniProtKB">
        <authorList>
            <consortium name="WormBaseParasite"/>
        </authorList>
    </citation>
    <scope>IDENTIFICATION</scope>
</reference>
<evidence type="ECO:0000313" key="1">
    <source>
        <dbReference type="EMBL" id="VDP31466.1"/>
    </source>
</evidence>
<dbReference type="Proteomes" id="UP000272942">
    <property type="component" value="Unassembled WGS sequence"/>
</dbReference>
<reference evidence="1 2" key="2">
    <citation type="submission" date="2018-11" db="EMBL/GenBank/DDBJ databases">
        <authorList>
            <consortium name="Pathogen Informatics"/>
        </authorList>
    </citation>
    <scope>NUCLEOTIDE SEQUENCE [LARGE SCALE GENOMIC DNA]</scope>
    <source>
        <strain evidence="1 2">Egypt</strain>
    </source>
</reference>
<dbReference type="AlphaFoldDB" id="A0A183A1Y0"/>
<sequence length="73" mass="8404">MQLSRLDPFTGMEMVEKVDTATWLRLDPCTGTELVEKVDTATWLACATELSQLSRMKMESDIKKFRRDGSQYL</sequence>
<evidence type="ECO:0000313" key="2">
    <source>
        <dbReference type="Proteomes" id="UP000272942"/>
    </source>
</evidence>
<protein>
    <submittedName>
        <fullName evidence="3">DUF3297 family protein</fullName>
    </submittedName>
</protein>
<accession>A0A183A1Y0</accession>
<proteinExistence type="predicted"/>
<dbReference type="WBParaSite" id="ECPE_0000096501-mRNA-1">
    <property type="protein sequence ID" value="ECPE_0000096501-mRNA-1"/>
    <property type="gene ID" value="ECPE_0000096501"/>
</dbReference>
<name>A0A183A1Y0_9TREM</name>